<dbReference type="InterPro" id="IPR003593">
    <property type="entry name" value="AAA+_ATPase"/>
</dbReference>
<feature type="transmembrane region" description="Helical" evidence="8">
    <location>
        <begin position="136"/>
        <end position="157"/>
    </location>
</feature>
<evidence type="ECO:0000256" key="5">
    <source>
        <dbReference type="ARBA" id="ARBA00022840"/>
    </source>
</evidence>
<keyword evidence="4" id="KW-0547">Nucleotide-binding</keyword>
<evidence type="ECO:0000256" key="2">
    <source>
        <dbReference type="ARBA" id="ARBA00022448"/>
    </source>
</evidence>
<feature type="transmembrane region" description="Helical" evidence="8">
    <location>
        <begin position="966"/>
        <end position="988"/>
    </location>
</feature>
<dbReference type="GO" id="GO:0016020">
    <property type="term" value="C:membrane"/>
    <property type="evidence" value="ECO:0007669"/>
    <property type="project" value="UniProtKB-SubCell"/>
</dbReference>
<dbReference type="PROSITE" id="PS50929">
    <property type="entry name" value="ABC_TM1F"/>
    <property type="match status" value="2"/>
</dbReference>
<feature type="transmembrane region" description="Helical" evidence="8">
    <location>
        <begin position="238"/>
        <end position="256"/>
    </location>
</feature>
<evidence type="ECO:0000259" key="9">
    <source>
        <dbReference type="PROSITE" id="PS50893"/>
    </source>
</evidence>
<dbReference type="PROSITE" id="PS50893">
    <property type="entry name" value="ABC_TRANSPORTER_2"/>
    <property type="match status" value="1"/>
</dbReference>
<feature type="domain" description="ABC transporter" evidence="9">
    <location>
        <begin position="412"/>
        <end position="641"/>
    </location>
</feature>
<dbReference type="InterPro" id="IPR003439">
    <property type="entry name" value="ABC_transporter-like_ATP-bd"/>
</dbReference>
<organism evidence="11 12">
    <name type="scientific">Photinus pyralis</name>
    <name type="common">Common eastern firefly</name>
    <name type="synonym">Lampyris pyralis</name>
    <dbReference type="NCBI Taxonomy" id="7054"/>
    <lineage>
        <taxon>Eukaryota</taxon>
        <taxon>Metazoa</taxon>
        <taxon>Ecdysozoa</taxon>
        <taxon>Arthropoda</taxon>
        <taxon>Hexapoda</taxon>
        <taxon>Insecta</taxon>
        <taxon>Pterygota</taxon>
        <taxon>Neoptera</taxon>
        <taxon>Endopterygota</taxon>
        <taxon>Coleoptera</taxon>
        <taxon>Polyphaga</taxon>
        <taxon>Elateriformia</taxon>
        <taxon>Elateroidea</taxon>
        <taxon>Lampyridae</taxon>
        <taxon>Lampyrinae</taxon>
        <taxon>Photinus</taxon>
    </lineage>
</organism>
<evidence type="ECO:0000313" key="12">
    <source>
        <dbReference type="Proteomes" id="UP000327044"/>
    </source>
</evidence>
<evidence type="ECO:0000256" key="1">
    <source>
        <dbReference type="ARBA" id="ARBA00004370"/>
    </source>
</evidence>
<dbReference type="GO" id="GO:0140359">
    <property type="term" value="F:ABC-type transporter activity"/>
    <property type="evidence" value="ECO:0007669"/>
    <property type="project" value="InterPro"/>
</dbReference>
<evidence type="ECO:0000313" key="11">
    <source>
        <dbReference type="EMBL" id="KAB0804851.1"/>
    </source>
</evidence>
<dbReference type="FunFam" id="1.20.1560.10:FF:000026">
    <property type="entry name" value="Multidrug resistance-associated protein lethal(2)03659"/>
    <property type="match status" value="1"/>
</dbReference>
<keyword evidence="2" id="KW-0813">Transport</keyword>
<feature type="transmembrane region" description="Helical" evidence="8">
    <location>
        <begin position="854"/>
        <end position="875"/>
    </location>
</feature>
<feature type="transmembrane region" description="Helical" evidence="8">
    <location>
        <begin position="881"/>
        <end position="900"/>
    </location>
</feature>
<proteinExistence type="predicted"/>
<comment type="subcellular location">
    <subcellularLocation>
        <location evidence="1">Membrane</location>
    </subcellularLocation>
</comment>
<dbReference type="Proteomes" id="UP000327044">
    <property type="component" value="Unassembled WGS sequence"/>
</dbReference>
<protein>
    <recommendedName>
        <fullName evidence="13">ABC transmembrane type-1 domain-containing protein</fullName>
    </recommendedName>
</protein>
<evidence type="ECO:0000256" key="4">
    <source>
        <dbReference type="ARBA" id="ARBA00022741"/>
    </source>
</evidence>
<dbReference type="Pfam" id="PF00664">
    <property type="entry name" value="ABC_membrane"/>
    <property type="match status" value="2"/>
</dbReference>
<reference evidence="11 12" key="1">
    <citation type="journal article" date="2018" name="Elife">
        <title>Firefly genomes illuminate parallel origins of bioluminescence in beetles.</title>
        <authorList>
            <person name="Fallon T.R."/>
            <person name="Lower S.E."/>
            <person name="Chang C.H."/>
            <person name="Bessho-Uehara M."/>
            <person name="Martin G.J."/>
            <person name="Bewick A.J."/>
            <person name="Behringer M."/>
            <person name="Debat H.J."/>
            <person name="Wong I."/>
            <person name="Day J.C."/>
            <person name="Suvorov A."/>
            <person name="Silva C.J."/>
            <person name="Stanger-Hall K.F."/>
            <person name="Hall D.W."/>
            <person name="Schmitz R.J."/>
            <person name="Nelson D.R."/>
            <person name="Lewis S.M."/>
            <person name="Shigenobu S."/>
            <person name="Bybee S.M."/>
            <person name="Larracuente A.M."/>
            <person name="Oba Y."/>
            <person name="Weng J.K."/>
        </authorList>
    </citation>
    <scope>NUCLEOTIDE SEQUENCE [LARGE SCALE GENOMIC DNA]</scope>
    <source>
        <strain evidence="11">1611_PpyrPB1</strain>
        <tissue evidence="11">Whole body</tissue>
    </source>
</reference>
<dbReference type="PANTHER" id="PTHR24223">
    <property type="entry name" value="ATP-BINDING CASSETTE SUB-FAMILY C"/>
    <property type="match status" value="1"/>
</dbReference>
<feature type="transmembrane region" description="Helical" evidence="8">
    <location>
        <begin position="775"/>
        <end position="798"/>
    </location>
</feature>
<dbReference type="GO" id="GO:0005524">
    <property type="term" value="F:ATP binding"/>
    <property type="evidence" value="ECO:0007669"/>
    <property type="project" value="UniProtKB-KW"/>
</dbReference>
<evidence type="ECO:0000256" key="7">
    <source>
        <dbReference type="ARBA" id="ARBA00023136"/>
    </source>
</evidence>
<keyword evidence="5" id="KW-0067">ATP-binding</keyword>
<keyword evidence="7 8" id="KW-0472">Membrane</keyword>
<dbReference type="Gene3D" id="1.20.1560.10">
    <property type="entry name" value="ABC transporter type 1, transmembrane domain"/>
    <property type="match status" value="2"/>
</dbReference>
<dbReference type="FunFam" id="1.20.1560.10:FF:000014">
    <property type="entry name" value="Multidrug resistance-associated protein member 4"/>
    <property type="match status" value="1"/>
</dbReference>
<dbReference type="InterPro" id="IPR017871">
    <property type="entry name" value="ABC_transporter-like_CS"/>
</dbReference>
<dbReference type="SUPFAM" id="SSF52540">
    <property type="entry name" value="P-loop containing nucleoside triphosphate hydrolases"/>
    <property type="match status" value="1"/>
</dbReference>
<dbReference type="InterPro" id="IPR036640">
    <property type="entry name" value="ABC1_TM_sf"/>
</dbReference>
<keyword evidence="6 8" id="KW-1133">Transmembrane helix</keyword>
<keyword evidence="3 8" id="KW-0812">Transmembrane</keyword>
<dbReference type="SUPFAM" id="SSF90123">
    <property type="entry name" value="ABC transporter transmembrane region"/>
    <property type="match status" value="2"/>
</dbReference>
<keyword evidence="12" id="KW-1185">Reference proteome</keyword>
<evidence type="ECO:0000256" key="8">
    <source>
        <dbReference type="SAM" id="Phobius"/>
    </source>
</evidence>
<accession>A0A5N4B5G0</accession>
<dbReference type="PANTHER" id="PTHR24223:SF448">
    <property type="entry name" value="FI20146P1-RELATED"/>
    <property type="match status" value="1"/>
</dbReference>
<evidence type="ECO:0000256" key="6">
    <source>
        <dbReference type="ARBA" id="ARBA00022989"/>
    </source>
</evidence>
<dbReference type="GO" id="GO:0016887">
    <property type="term" value="F:ATP hydrolysis activity"/>
    <property type="evidence" value="ECO:0007669"/>
    <property type="project" value="InterPro"/>
</dbReference>
<dbReference type="FunFam" id="3.40.50.300:FF:000482">
    <property type="entry name" value="Multidrug resistance-associated protein member 4"/>
    <property type="match status" value="1"/>
</dbReference>
<feature type="transmembrane region" description="Helical" evidence="8">
    <location>
        <begin position="359"/>
        <end position="379"/>
    </location>
</feature>
<dbReference type="InterPro" id="IPR050173">
    <property type="entry name" value="ABC_transporter_C-like"/>
</dbReference>
<dbReference type="Pfam" id="PF00005">
    <property type="entry name" value="ABC_tran"/>
    <property type="match status" value="1"/>
</dbReference>
<evidence type="ECO:0000256" key="3">
    <source>
        <dbReference type="ARBA" id="ARBA00022692"/>
    </source>
</evidence>
<dbReference type="InParanoid" id="A0A5N4B5G0"/>
<comment type="caution">
    <text evidence="11">The sequence shown here is derived from an EMBL/GenBank/DDBJ whole genome shotgun (WGS) entry which is preliminary data.</text>
</comment>
<feature type="domain" description="ABC transmembrane type-1" evidence="10">
    <location>
        <begin position="95"/>
        <end position="379"/>
    </location>
</feature>
<evidence type="ECO:0008006" key="13">
    <source>
        <dbReference type="Google" id="ProtNLM"/>
    </source>
</evidence>
<dbReference type="InterPro" id="IPR011527">
    <property type="entry name" value="ABC1_TM_dom"/>
</dbReference>
<feature type="transmembrane region" description="Helical" evidence="8">
    <location>
        <begin position="727"/>
        <end position="755"/>
    </location>
</feature>
<gene>
    <name evidence="11" type="ORF">PPYR_01821</name>
</gene>
<dbReference type="PROSITE" id="PS00211">
    <property type="entry name" value="ABC_TRANSPORTER_1"/>
    <property type="match status" value="1"/>
</dbReference>
<feature type="transmembrane region" description="Helical" evidence="8">
    <location>
        <begin position="320"/>
        <end position="344"/>
    </location>
</feature>
<dbReference type="InterPro" id="IPR027417">
    <property type="entry name" value="P-loop_NTPase"/>
</dbReference>
<feature type="transmembrane region" description="Helical" evidence="8">
    <location>
        <begin position="209"/>
        <end position="232"/>
    </location>
</feature>
<dbReference type="SMART" id="SM00382">
    <property type="entry name" value="AAA"/>
    <property type="match status" value="1"/>
</dbReference>
<dbReference type="AlphaFoldDB" id="A0A5N4B5G0"/>
<dbReference type="Gene3D" id="3.40.50.300">
    <property type="entry name" value="P-loop containing nucleotide triphosphate hydrolases"/>
    <property type="match status" value="1"/>
</dbReference>
<feature type="domain" description="ABC transmembrane type-1" evidence="10">
    <location>
        <begin position="731"/>
        <end position="995"/>
    </location>
</feature>
<name>A0A5N4B5G0_PHOPY</name>
<feature type="transmembrane region" description="Helical" evidence="8">
    <location>
        <begin position="84"/>
        <end position="107"/>
    </location>
</feature>
<dbReference type="CDD" id="cd03250">
    <property type="entry name" value="ABCC_MRP_domain1"/>
    <property type="match status" value="1"/>
</dbReference>
<dbReference type="EMBL" id="VVIM01000001">
    <property type="protein sequence ID" value="KAB0804851.1"/>
    <property type="molecule type" value="Genomic_DNA"/>
</dbReference>
<sequence>MDTKKKKSKSSNPREGANPLAIATFAYTFPTFIQGFKREFAEADLYETFSEHKSAKLGDDIEKAWNLELERANKLSVQPSLARVLVKLFGLNYLLLAIPVMCVDLVFKMSQPLLLAKLIAYYAPSTSTSITSKEEAYFYAAAVVFCSLLVVLFHYPYMIGVLHAGMKLRVACCSLVYRKTLKLSKTALGGTASGQIVNLLANDVNRFDFFTVFIHHLWVAPVQACIACYLMYQEVEYSALFGLAFLLLFIPFQFLIGKMLSKTRLKTASKTDERVCLMNEIILGIQVIKMYTWERPFTELAQAARSLEIRCIKISSIFKGIMASFIMFSTRSSLFLTILGYVLFGNAITAQKVFMLTNYYNVLRLTMTVFFPQGLAFLAETKVSIQRLTEFLLHEEVAPRESVAAYKRNADPNSQDIICVEKGTAKWTDFMADNIFSDLNINVRAGSLVAIIGPVGCGKSSILQALLKELPLKSGTLTVKGTVSYASQEPWLFTGSLRQNILFGQNMDKIRYKTVVDKCALRRDFTLLSNSDKTVVGERGASLSGGQRARINLARAVYKRADIYLLDDPLSAVDPDVGKQLFKSCIKEFLRHKTVILVTHQLQYLQDVDHIIIIDNGYIQAQGTFRDLQASGLNFAKLLTSENDFVEVESAEAVNRRMSIQMCAQRKDSIVGMQRKMSVQLASQRRESIISIQSDDIMDPGAPEEKIVRGSVSGSVYTSYLKAGGNYLYIVGVILLILATQCLASFVDYFIAVWVNIEHERSIGFTDEHFRNRTIYFSTESAILIYSGVSVALILTALTRSCAFFVMCATISQKLHNSMFNNLIRTTMGFFNTNNSGVILNRFSKDIGAIDERLPLALMDVLQLGMSLLSIITIIATVNYWLIIPTLVIFILFYFLRMFFLTTSRNIKRLEGVTRSPVFGHLNASLQGLTTIRAFGAQQILEKEFDGHQDLHSSAFYTFISISTAFGYFLDLFCVVYIATVTVSFLLYDTGEWKV</sequence>
<evidence type="ECO:0000259" key="10">
    <source>
        <dbReference type="PROSITE" id="PS50929"/>
    </source>
</evidence>